<dbReference type="STRING" id="3476.A0A2P5B3M0"/>
<dbReference type="EC" id="2.3.1.48" evidence="2"/>
<dbReference type="GO" id="GO:0031490">
    <property type="term" value="F:chromatin DNA binding"/>
    <property type="evidence" value="ECO:0007669"/>
    <property type="project" value="TreeGrafter"/>
</dbReference>
<gene>
    <name evidence="14" type="ORF">PanWU01x14_274130</name>
</gene>
<sequence length="1132" mass="130171">MDMKHIIFQNLPGLIEPPPVGHSRSTADEIIQHREMIRNRLIDIFALRTANGLQQWGLELVEKLENQLFMDAASMAEKVIAERRKLDLMGLLWDEYINPETLRFRLQIIFHQRCRHLGNIQTVVDFLDRSSHSLPLDMRMPITSGQQQGYVNSLAKEVNSIWFNDNTTSIRNASTVLEMATPATATANTNQFNFMNGFCSTVYNELQGESAAPLSSNFMISQHAVPLENPNLYRLFPNDNFSQSSNLLVDGMLQSVSKTDQTQSHQPEFHLRQTLPIFQYLPSEGYALSNQSNISNTNTGNLEDLLRSSKRVKTEKENYLCPKRVKTSNESFQTPQQSEVDNEIGIKLRSSEIKGGLSMLEISTTREIKEHICCPKVLRTSTESLRTQQQLEFDDGGVRAENPELNGLRMSKSFNSEKSEEHVVSSQKCVKTIPESFQTQQQELEVDHEEKMKSGSPNISGLSQFEYFATQQIDEHTSSTKYTVVDTSRPKCIEEHTSSTKCVTNTKSFQTQLGLEVDREEGIKPGSRELKSTSMLELFTTEQIREHISSFNQNDMDKEKLGDDSKCQLCGLFKLFLIPEPKHCSCCYAVIKRSTNYYFNPNEDSTKYFFCTSCYKKSRKGKISIHGVCISKETLRLATNEAEILDSWVQCDKCDGWQHQICGLFNAKSDLEGKTKYVCPKCLLKEMESGDYRYSSNIAVSGAKDLPQTKLSDHIERRLFRRLKEEREERAKVTGKYFNEVQGPNDLVVRVVSCIKKKVTVKKQLLEILEDKNYPVEFPFTSKLILLFQKVGGADVCIFGIYVQEFGSECSRPNQRSVYISYIDSVKYFVPNIQTATATKEALRTFVYHEILIGYLDFIKKRGFATCYIWACPPLKGDDYIFHCHPKTQKTPKSEKLRQWYHSLIGKAANENIVVDFTSFYNHFFNPTGERDFKITAVRLPCFEGDYCSIAIEDILTNIEKKCPMKTKPVTKRTLQFMGHKEYSDANTRDILFMQKLEQAIIPVKEDFLVIHLHYVCTHCHEPILSGIRWSCSQCKNFHLCERCHDLKQDLSSKATHTSNRGEEHMLSQVPMHVPTIMEDEDDDIVDNNLFENRQQFLSFCQKNHYQFDTIRHAKHSSMMILYYLHNPDQLP</sequence>
<keyword evidence="8" id="KW-0804">Transcription</keyword>
<evidence type="ECO:0000259" key="12">
    <source>
        <dbReference type="PROSITE" id="PS50135"/>
    </source>
</evidence>
<keyword evidence="3 14" id="KW-0808">Transferase</keyword>
<dbReference type="OrthoDB" id="1147893at2759"/>
<dbReference type="AlphaFoldDB" id="A0A2P5B3M0"/>
<feature type="domain" description="PHD-type" evidence="11">
    <location>
        <begin position="608"/>
        <end position="685"/>
    </location>
</feature>
<dbReference type="Pfam" id="PF08214">
    <property type="entry name" value="HAT_KAT11"/>
    <property type="match status" value="1"/>
</dbReference>
<evidence type="ECO:0000313" key="14">
    <source>
        <dbReference type="EMBL" id="PON43390.1"/>
    </source>
</evidence>
<dbReference type="SMART" id="SM00291">
    <property type="entry name" value="ZnF_ZZ"/>
    <property type="match status" value="1"/>
</dbReference>
<dbReference type="InterPro" id="IPR011011">
    <property type="entry name" value="Znf_FYVE_PHD"/>
</dbReference>
<dbReference type="InterPro" id="IPR000433">
    <property type="entry name" value="Znf_ZZ"/>
</dbReference>
<protein>
    <recommendedName>
        <fullName evidence="2">histone acetyltransferase</fullName>
        <ecNumber evidence="2">2.3.1.48</ecNumber>
    </recommendedName>
</protein>
<evidence type="ECO:0000256" key="7">
    <source>
        <dbReference type="ARBA" id="ARBA00023015"/>
    </source>
</evidence>
<dbReference type="GO" id="GO:0005667">
    <property type="term" value="C:transcription regulator complex"/>
    <property type="evidence" value="ECO:0007669"/>
    <property type="project" value="TreeGrafter"/>
</dbReference>
<dbReference type="InterPro" id="IPR031162">
    <property type="entry name" value="CBP_P300_HAT"/>
</dbReference>
<evidence type="ECO:0000256" key="9">
    <source>
        <dbReference type="ARBA" id="ARBA00023242"/>
    </source>
</evidence>
<dbReference type="InterPro" id="IPR013178">
    <property type="entry name" value="Histone_AcTrfase_Rtt109/CBP"/>
</dbReference>
<comment type="subcellular location">
    <subcellularLocation>
        <location evidence="1">Nucleus</location>
    </subcellularLocation>
</comment>
<feature type="domain" description="ZZ-type" evidence="12">
    <location>
        <begin position="1012"/>
        <end position="1075"/>
    </location>
</feature>
<dbReference type="PANTHER" id="PTHR13808">
    <property type="entry name" value="CBP/P300-RELATED"/>
    <property type="match status" value="1"/>
</dbReference>
<dbReference type="PROSITE" id="PS01357">
    <property type="entry name" value="ZF_ZZ_1"/>
    <property type="match status" value="1"/>
</dbReference>
<comment type="caution">
    <text evidence="14">The sequence shown here is derived from an EMBL/GenBank/DDBJ whole genome shotgun (WGS) entry which is preliminary data.</text>
</comment>
<keyword evidence="4" id="KW-0479">Metal-binding</keyword>
<name>A0A2P5B3M0_PARAD</name>
<dbReference type="Gene3D" id="3.30.40.10">
    <property type="entry name" value="Zinc/RING finger domain, C3HC4 (zinc finger)"/>
    <property type="match status" value="1"/>
</dbReference>
<dbReference type="EMBL" id="JXTB01000372">
    <property type="protein sequence ID" value="PON43390.1"/>
    <property type="molecule type" value="Genomic_DNA"/>
</dbReference>
<evidence type="ECO:0000259" key="13">
    <source>
        <dbReference type="PROSITE" id="PS51727"/>
    </source>
</evidence>
<dbReference type="PROSITE" id="PS50135">
    <property type="entry name" value="ZF_ZZ_2"/>
    <property type="match status" value="1"/>
</dbReference>
<dbReference type="GO" id="GO:0003713">
    <property type="term" value="F:transcription coactivator activity"/>
    <property type="evidence" value="ECO:0007669"/>
    <property type="project" value="TreeGrafter"/>
</dbReference>
<dbReference type="Proteomes" id="UP000237105">
    <property type="component" value="Unassembled WGS sequence"/>
</dbReference>
<evidence type="ECO:0000313" key="15">
    <source>
        <dbReference type="Proteomes" id="UP000237105"/>
    </source>
</evidence>
<dbReference type="Gene3D" id="3.30.60.90">
    <property type="match status" value="1"/>
</dbReference>
<keyword evidence="7" id="KW-0805">Transcription regulation</keyword>
<dbReference type="InterPro" id="IPR019787">
    <property type="entry name" value="Znf_PHD-finger"/>
</dbReference>
<dbReference type="GO" id="GO:0004402">
    <property type="term" value="F:histone acetyltransferase activity"/>
    <property type="evidence" value="ECO:0007669"/>
    <property type="project" value="InterPro"/>
</dbReference>
<keyword evidence="15" id="KW-1185">Reference proteome</keyword>
<dbReference type="InterPro" id="IPR001965">
    <property type="entry name" value="Znf_PHD"/>
</dbReference>
<dbReference type="Pfam" id="PF00628">
    <property type="entry name" value="PHD"/>
    <property type="match status" value="1"/>
</dbReference>
<evidence type="ECO:0000256" key="3">
    <source>
        <dbReference type="ARBA" id="ARBA00022679"/>
    </source>
</evidence>
<organism evidence="14 15">
    <name type="scientific">Parasponia andersonii</name>
    <name type="common">Sponia andersonii</name>
    <dbReference type="NCBI Taxonomy" id="3476"/>
    <lineage>
        <taxon>Eukaryota</taxon>
        <taxon>Viridiplantae</taxon>
        <taxon>Streptophyta</taxon>
        <taxon>Embryophyta</taxon>
        <taxon>Tracheophyta</taxon>
        <taxon>Spermatophyta</taxon>
        <taxon>Magnoliopsida</taxon>
        <taxon>eudicotyledons</taxon>
        <taxon>Gunneridae</taxon>
        <taxon>Pentapetalae</taxon>
        <taxon>rosids</taxon>
        <taxon>fabids</taxon>
        <taxon>Rosales</taxon>
        <taxon>Cannabaceae</taxon>
        <taxon>Parasponia</taxon>
    </lineage>
</organism>
<dbReference type="SUPFAM" id="SSF57903">
    <property type="entry name" value="FYVE/PHD zinc finger"/>
    <property type="match status" value="1"/>
</dbReference>
<evidence type="ECO:0000256" key="1">
    <source>
        <dbReference type="ARBA" id="ARBA00004123"/>
    </source>
</evidence>
<proteinExistence type="predicted"/>
<feature type="domain" description="CBP/p300-type HAT" evidence="13">
    <location>
        <begin position="700"/>
        <end position="1130"/>
    </location>
</feature>
<evidence type="ECO:0000256" key="5">
    <source>
        <dbReference type="ARBA" id="ARBA00022771"/>
    </source>
</evidence>
<dbReference type="SUPFAM" id="SSF57850">
    <property type="entry name" value="RING/U-box"/>
    <property type="match status" value="1"/>
</dbReference>
<accession>A0A2P5B3M0</accession>
<dbReference type="PROSITE" id="PS51727">
    <property type="entry name" value="CBP_P300_HAT"/>
    <property type="match status" value="1"/>
</dbReference>
<evidence type="ECO:0000256" key="6">
    <source>
        <dbReference type="ARBA" id="ARBA00022833"/>
    </source>
</evidence>
<evidence type="ECO:0000256" key="2">
    <source>
        <dbReference type="ARBA" id="ARBA00013184"/>
    </source>
</evidence>
<dbReference type="GO" id="GO:0008270">
    <property type="term" value="F:zinc ion binding"/>
    <property type="evidence" value="ECO:0007669"/>
    <property type="project" value="UniProtKB-KW"/>
</dbReference>
<dbReference type="PANTHER" id="PTHR13808:SF53">
    <property type="entry name" value="HISTONE ACETYLTRANSFERASE HAC2"/>
    <property type="match status" value="1"/>
</dbReference>
<evidence type="ECO:0000256" key="8">
    <source>
        <dbReference type="ARBA" id="ARBA00023163"/>
    </source>
</evidence>
<dbReference type="GO" id="GO:0045944">
    <property type="term" value="P:positive regulation of transcription by RNA polymerase II"/>
    <property type="evidence" value="ECO:0007669"/>
    <property type="project" value="TreeGrafter"/>
</dbReference>
<evidence type="ECO:0000256" key="4">
    <source>
        <dbReference type="ARBA" id="ARBA00022723"/>
    </source>
</evidence>
<dbReference type="SMART" id="SM00249">
    <property type="entry name" value="PHD"/>
    <property type="match status" value="1"/>
</dbReference>
<dbReference type="GO" id="GO:0005634">
    <property type="term" value="C:nucleus"/>
    <property type="evidence" value="ECO:0007669"/>
    <property type="project" value="UniProtKB-SubCell"/>
</dbReference>
<dbReference type="GO" id="GO:0000123">
    <property type="term" value="C:histone acetyltransferase complex"/>
    <property type="evidence" value="ECO:0007669"/>
    <property type="project" value="TreeGrafter"/>
</dbReference>
<dbReference type="InterPro" id="IPR043145">
    <property type="entry name" value="Znf_ZZ_sf"/>
</dbReference>
<keyword evidence="9" id="KW-0539">Nucleus</keyword>
<keyword evidence="5 10" id="KW-0863">Zinc-finger</keyword>
<dbReference type="Pfam" id="PF00569">
    <property type="entry name" value="ZZ"/>
    <property type="match status" value="1"/>
</dbReference>
<evidence type="ECO:0000259" key="11">
    <source>
        <dbReference type="PROSITE" id="PS50016"/>
    </source>
</evidence>
<keyword evidence="6" id="KW-0862">Zinc</keyword>
<evidence type="ECO:0000256" key="10">
    <source>
        <dbReference type="PROSITE-ProRule" id="PRU00228"/>
    </source>
</evidence>
<dbReference type="SMART" id="SM01250">
    <property type="entry name" value="KAT11"/>
    <property type="match status" value="1"/>
</dbReference>
<dbReference type="InterPro" id="IPR013083">
    <property type="entry name" value="Znf_RING/FYVE/PHD"/>
</dbReference>
<dbReference type="PROSITE" id="PS50016">
    <property type="entry name" value="ZF_PHD_2"/>
    <property type="match status" value="1"/>
</dbReference>
<reference evidence="15" key="1">
    <citation type="submission" date="2016-06" db="EMBL/GenBank/DDBJ databases">
        <title>Parallel loss of symbiosis genes in relatives of nitrogen-fixing non-legume Parasponia.</title>
        <authorList>
            <person name="Van Velzen R."/>
            <person name="Holmer R."/>
            <person name="Bu F."/>
            <person name="Rutten L."/>
            <person name="Van Zeijl A."/>
            <person name="Liu W."/>
            <person name="Santuari L."/>
            <person name="Cao Q."/>
            <person name="Sharma T."/>
            <person name="Shen D."/>
            <person name="Roswanjaya Y."/>
            <person name="Wardhani T."/>
            <person name="Kalhor M.S."/>
            <person name="Jansen J."/>
            <person name="Van den Hoogen J."/>
            <person name="Gungor B."/>
            <person name="Hartog M."/>
            <person name="Hontelez J."/>
            <person name="Verver J."/>
            <person name="Yang W.-C."/>
            <person name="Schijlen E."/>
            <person name="Repin R."/>
            <person name="Schilthuizen M."/>
            <person name="Schranz E."/>
            <person name="Heidstra R."/>
            <person name="Miyata K."/>
            <person name="Fedorova E."/>
            <person name="Kohlen W."/>
            <person name="Bisseling T."/>
            <person name="Smit S."/>
            <person name="Geurts R."/>
        </authorList>
    </citation>
    <scope>NUCLEOTIDE SEQUENCE [LARGE SCALE GENOMIC DNA]</scope>
    <source>
        <strain evidence="15">cv. WU1-14</strain>
    </source>
</reference>